<evidence type="ECO:0000313" key="3">
    <source>
        <dbReference type="EMBL" id="TGJ84829.1"/>
    </source>
</evidence>
<keyword evidence="4" id="KW-1185">Reference proteome</keyword>
<dbReference type="PROSITE" id="PS50297">
    <property type="entry name" value="ANK_REP_REGION"/>
    <property type="match status" value="1"/>
</dbReference>
<feature type="repeat" description="ANK" evidence="1">
    <location>
        <begin position="133"/>
        <end position="165"/>
    </location>
</feature>
<dbReference type="Pfam" id="PF06985">
    <property type="entry name" value="HET"/>
    <property type="match status" value="1"/>
</dbReference>
<name>A0A4Z0YKK3_9PEZI</name>
<dbReference type="AlphaFoldDB" id="A0A4Z0YKK3"/>
<dbReference type="PANTHER" id="PTHR33112">
    <property type="entry name" value="DOMAIN PROTEIN, PUTATIVE-RELATED"/>
    <property type="match status" value="1"/>
</dbReference>
<protein>
    <recommendedName>
        <fullName evidence="2">Heterokaryon incompatibility domain-containing protein</fullName>
    </recommendedName>
</protein>
<dbReference type="SMART" id="SM00248">
    <property type="entry name" value="ANK"/>
    <property type="match status" value="4"/>
</dbReference>
<evidence type="ECO:0000259" key="2">
    <source>
        <dbReference type="Pfam" id="PF06985"/>
    </source>
</evidence>
<comment type="caution">
    <text evidence="3">The sequence shown here is derived from an EMBL/GenBank/DDBJ whole genome shotgun (WGS) entry which is preliminary data.</text>
</comment>
<dbReference type="InterPro" id="IPR036770">
    <property type="entry name" value="Ankyrin_rpt-contain_sf"/>
</dbReference>
<accession>A0A4Z0YKK3</accession>
<feature type="repeat" description="ANK" evidence="1">
    <location>
        <begin position="49"/>
        <end position="81"/>
    </location>
</feature>
<dbReference type="STRING" id="37992.A0A4Z0YKK3"/>
<dbReference type="Proteomes" id="UP000297716">
    <property type="component" value="Unassembled WGS sequence"/>
</dbReference>
<dbReference type="PANTHER" id="PTHR33112:SF16">
    <property type="entry name" value="HETEROKARYON INCOMPATIBILITY DOMAIN-CONTAINING PROTEIN"/>
    <property type="match status" value="1"/>
</dbReference>
<dbReference type="SUPFAM" id="SSF48403">
    <property type="entry name" value="Ankyrin repeat"/>
    <property type="match status" value="1"/>
</dbReference>
<dbReference type="InterPro" id="IPR002110">
    <property type="entry name" value="Ankyrin_rpt"/>
</dbReference>
<dbReference type="Pfam" id="PF12796">
    <property type="entry name" value="Ank_2"/>
    <property type="match status" value="1"/>
</dbReference>
<dbReference type="PROSITE" id="PS50088">
    <property type="entry name" value="ANK_REPEAT"/>
    <property type="match status" value="3"/>
</dbReference>
<gene>
    <name evidence="3" type="ORF">E0Z10_g3902</name>
</gene>
<organism evidence="3 4">
    <name type="scientific">Xylaria hypoxylon</name>
    <dbReference type="NCBI Taxonomy" id="37992"/>
    <lineage>
        <taxon>Eukaryota</taxon>
        <taxon>Fungi</taxon>
        <taxon>Dikarya</taxon>
        <taxon>Ascomycota</taxon>
        <taxon>Pezizomycotina</taxon>
        <taxon>Sordariomycetes</taxon>
        <taxon>Xylariomycetidae</taxon>
        <taxon>Xylariales</taxon>
        <taxon>Xylariaceae</taxon>
        <taxon>Xylaria</taxon>
    </lineage>
</organism>
<keyword evidence="1" id="KW-0040">ANK repeat</keyword>
<feature type="repeat" description="ANK" evidence="1">
    <location>
        <begin position="82"/>
        <end position="114"/>
    </location>
</feature>
<dbReference type="Gene3D" id="1.25.40.20">
    <property type="entry name" value="Ankyrin repeat-containing domain"/>
    <property type="match status" value="1"/>
</dbReference>
<proteinExistence type="predicted"/>
<dbReference type="InterPro" id="IPR010730">
    <property type="entry name" value="HET"/>
</dbReference>
<reference evidence="3 4" key="1">
    <citation type="submission" date="2019-03" db="EMBL/GenBank/DDBJ databases">
        <title>Draft genome sequence of Xylaria hypoxylon DSM 108379, a ubiquitous saprotrophic-parasitic fungi on hardwood.</title>
        <authorList>
            <person name="Buettner E."/>
            <person name="Leonhardt S."/>
            <person name="Gebauer A.M."/>
            <person name="Liers C."/>
            <person name="Hofrichter M."/>
            <person name="Kellner H."/>
        </authorList>
    </citation>
    <scope>NUCLEOTIDE SEQUENCE [LARGE SCALE GENOMIC DNA]</scope>
    <source>
        <strain evidence="3 4">DSM 108379</strain>
    </source>
</reference>
<evidence type="ECO:0000256" key="1">
    <source>
        <dbReference type="PROSITE-ProRule" id="PRU00023"/>
    </source>
</evidence>
<sequence>MSRHESLRAAGPKDVAGIIQFLADGGLPDTRWSTSELEILRGYVSAWPHWNTPLHRMIATKQRDGIDYLLDHGAGVHFLNSLGRTPLQEATRLGYYEGVELLLAHGADPNMPSERRTAGHEVGDCNDLSGKGEYVLPIHDTLRNGDIRMLRILVGAGADINKPSEGWMPLDLALIDRQANLMNALFELGASFSPIQETIYYEKNNREKAAYDVLLAASHSDWFPPRSCHSVFTFVLATCNINQYTTTGPSGNKGIDSDRLIRDFFKAVSSIAQKANENKERTIRQSPLIDDYENGTSSSSSFQVAKAWLHNCITNHEACGQSHASTTLPTRVVDVGDGTHDPFLFESNGMRHSYCALSYCWGTSSNAHIMTTKNVQQYYKAISPHELPRTLLDAIDVARGMGFKYLWIDALCIIQDDNGDWLREAVKMGQVYANAALTITTSVGNSSDDGLFRSHPDGFFNPQQLHIRLPKRDRIRETLPVRDSDLSVVRLTHPLSYLAIYPDANFPFIGVTESPIETRAWTLQEQILSKRILYYGEGVVLWECLDATASEHDPDGRRGYIQFPDRMRAKLYFHSHMNSRSRDTRLPTNCVPSDSETPASDEHFAAYCRLLGTYGNRLVTKPSDRIAAVLGLGQVIQEISGNEFIAGIWKGDYALASLCWYLETPSPKGRTRAFPTWSWASMLPDSETRVLNNIGEAEVAIDWTAKVVSFDVQSDLSQTEVKGSITLEGRLGKLKDDESYVMSLKGTLRTTPYVYMDLASDKEAPENYPANIWYFEIAILSGDEGLPSKVRLLLRQVGGADSLTFERIGMYQHIIGEDVNDVQTVVLI</sequence>
<feature type="domain" description="Heterokaryon incompatibility" evidence="2">
    <location>
        <begin position="354"/>
        <end position="525"/>
    </location>
</feature>
<dbReference type="EMBL" id="SKBN01000058">
    <property type="protein sequence ID" value="TGJ84829.1"/>
    <property type="molecule type" value="Genomic_DNA"/>
</dbReference>
<dbReference type="OrthoDB" id="426293at2759"/>
<evidence type="ECO:0000313" key="4">
    <source>
        <dbReference type="Proteomes" id="UP000297716"/>
    </source>
</evidence>